<feature type="transmembrane region" description="Helical" evidence="15">
    <location>
        <begin position="90"/>
        <end position="114"/>
    </location>
</feature>
<evidence type="ECO:0000256" key="11">
    <source>
        <dbReference type="ARBA" id="ARBA00023136"/>
    </source>
</evidence>
<accession>A0A9J6C5F3</accession>
<dbReference type="CDD" id="cd18577">
    <property type="entry name" value="ABC_6TM_Pgp_ABCB1_D1_like"/>
    <property type="match status" value="1"/>
</dbReference>
<dbReference type="InterPro" id="IPR017871">
    <property type="entry name" value="ABC_transporter-like_CS"/>
</dbReference>
<evidence type="ECO:0000256" key="7">
    <source>
        <dbReference type="ARBA" id="ARBA00022741"/>
    </source>
</evidence>
<dbReference type="InterPro" id="IPR036640">
    <property type="entry name" value="ABC1_TM_sf"/>
</dbReference>
<feature type="transmembrane region" description="Helical" evidence="15">
    <location>
        <begin position="879"/>
        <end position="898"/>
    </location>
</feature>
<dbReference type="SUPFAM" id="SSF90123">
    <property type="entry name" value="ABC transporter transmembrane region"/>
    <property type="match status" value="2"/>
</dbReference>
<feature type="transmembrane region" description="Helical" evidence="15">
    <location>
        <begin position="267"/>
        <end position="286"/>
    </location>
</feature>
<evidence type="ECO:0000256" key="5">
    <source>
        <dbReference type="ARBA" id="ARBA00022692"/>
    </source>
</evidence>
<dbReference type="OrthoDB" id="6500128at2759"/>
<proteinExistence type="inferred from homology"/>
<gene>
    <name evidence="18" type="ORF">PVAND_006915</name>
</gene>
<keyword evidence="11 15" id="KW-0472">Membrane</keyword>
<keyword evidence="7" id="KW-0547">Nucleotide-binding</keyword>
<dbReference type="Gene3D" id="1.20.1560.10">
    <property type="entry name" value="ABC transporter type 1, transmembrane domain"/>
    <property type="match status" value="2"/>
</dbReference>
<comment type="similarity">
    <text evidence="2">Belongs to the ABC transporter superfamily. ABCB family. Multidrug resistance exporter (TC 3.A.1.201) subfamily.</text>
</comment>
<keyword evidence="9" id="KW-1278">Translocase</keyword>
<evidence type="ECO:0000259" key="17">
    <source>
        <dbReference type="PROSITE" id="PS50929"/>
    </source>
</evidence>
<dbReference type="GO" id="GO:0005743">
    <property type="term" value="C:mitochondrial inner membrane"/>
    <property type="evidence" value="ECO:0007669"/>
    <property type="project" value="TreeGrafter"/>
</dbReference>
<feature type="domain" description="ABC transporter" evidence="16">
    <location>
        <begin position="449"/>
        <end position="685"/>
    </location>
</feature>
<comment type="catalytic activity">
    <reaction evidence="13">
        <text>ATP + H2O + xenobioticSide 1 = ADP + phosphate + xenobioticSide 2.</text>
        <dbReference type="EC" id="7.6.2.2"/>
    </reaction>
</comment>
<name>A0A9J6C5F3_POLVA</name>
<organism evidence="18 19">
    <name type="scientific">Polypedilum vanderplanki</name>
    <name type="common">Sleeping chironomid midge</name>
    <dbReference type="NCBI Taxonomy" id="319348"/>
    <lineage>
        <taxon>Eukaryota</taxon>
        <taxon>Metazoa</taxon>
        <taxon>Ecdysozoa</taxon>
        <taxon>Arthropoda</taxon>
        <taxon>Hexapoda</taxon>
        <taxon>Insecta</taxon>
        <taxon>Pterygota</taxon>
        <taxon>Neoptera</taxon>
        <taxon>Endopterygota</taxon>
        <taxon>Diptera</taxon>
        <taxon>Nematocera</taxon>
        <taxon>Chironomoidea</taxon>
        <taxon>Chironomidae</taxon>
        <taxon>Chironominae</taxon>
        <taxon>Polypedilum</taxon>
        <taxon>Polypedilum</taxon>
    </lineage>
</organism>
<dbReference type="PANTHER" id="PTHR43394:SF27">
    <property type="entry name" value="ATP-DEPENDENT TRANSLOCASE ABCB1-LIKE"/>
    <property type="match status" value="1"/>
</dbReference>
<feature type="domain" description="ABC transmembrane type-1" evidence="17">
    <location>
        <begin position="94"/>
        <end position="414"/>
    </location>
</feature>
<comment type="subcellular location">
    <subcellularLocation>
        <location evidence="1">Membrane</location>
        <topology evidence="1">Multi-pass membrane protein</topology>
    </subcellularLocation>
</comment>
<dbReference type="InterPro" id="IPR003439">
    <property type="entry name" value="ABC_transporter-like_ATP-bd"/>
</dbReference>
<evidence type="ECO:0000256" key="13">
    <source>
        <dbReference type="ARBA" id="ARBA00034018"/>
    </source>
</evidence>
<feature type="transmembrane region" description="Helical" evidence="15">
    <location>
        <begin position="241"/>
        <end position="261"/>
    </location>
</feature>
<feature type="transmembrane region" description="Helical" evidence="15">
    <location>
        <begin position="757"/>
        <end position="780"/>
    </location>
</feature>
<evidence type="ECO:0000313" key="19">
    <source>
        <dbReference type="Proteomes" id="UP001107558"/>
    </source>
</evidence>
<evidence type="ECO:0000256" key="8">
    <source>
        <dbReference type="ARBA" id="ARBA00022840"/>
    </source>
</evidence>
<dbReference type="PROSITE" id="PS50929">
    <property type="entry name" value="ABC_TM1F"/>
    <property type="match status" value="2"/>
</dbReference>
<keyword evidence="6" id="KW-0677">Repeat</keyword>
<evidence type="ECO:0000256" key="2">
    <source>
        <dbReference type="ARBA" id="ARBA00007577"/>
    </source>
</evidence>
<feature type="domain" description="ABC transmembrane type-1" evidence="17">
    <location>
        <begin position="759"/>
        <end position="1046"/>
    </location>
</feature>
<dbReference type="InterPro" id="IPR027417">
    <property type="entry name" value="P-loop_NTPase"/>
</dbReference>
<reference evidence="18" key="1">
    <citation type="submission" date="2021-03" db="EMBL/GenBank/DDBJ databases">
        <title>Chromosome level genome of the anhydrobiotic midge Polypedilum vanderplanki.</title>
        <authorList>
            <person name="Yoshida Y."/>
            <person name="Kikawada T."/>
            <person name="Gusev O."/>
        </authorList>
    </citation>
    <scope>NUCLEOTIDE SEQUENCE</scope>
    <source>
        <strain evidence="18">NIAS01</strain>
        <tissue evidence="18">Whole body or cell culture</tissue>
    </source>
</reference>
<evidence type="ECO:0000256" key="9">
    <source>
        <dbReference type="ARBA" id="ARBA00022967"/>
    </source>
</evidence>
<feature type="transmembrane region" description="Helical" evidence="15">
    <location>
        <begin position="986"/>
        <end position="1006"/>
    </location>
</feature>
<dbReference type="EMBL" id="JADBJN010000002">
    <property type="protein sequence ID" value="KAG5677133.1"/>
    <property type="molecule type" value="Genomic_DNA"/>
</dbReference>
<dbReference type="SMART" id="SM00382">
    <property type="entry name" value="AAA"/>
    <property type="match status" value="2"/>
</dbReference>
<dbReference type="Proteomes" id="UP001107558">
    <property type="component" value="Chromosome 2"/>
</dbReference>
<evidence type="ECO:0000256" key="14">
    <source>
        <dbReference type="SAM" id="MobiDB-lite"/>
    </source>
</evidence>
<dbReference type="FunFam" id="3.40.50.300:FF:000479">
    <property type="entry name" value="Multidrug resistance protein 1A"/>
    <property type="match status" value="1"/>
</dbReference>
<feature type="transmembrane region" description="Helical" evidence="15">
    <location>
        <begin position="163"/>
        <end position="190"/>
    </location>
</feature>
<dbReference type="CDD" id="cd18578">
    <property type="entry name" value="ABC_6TM_Pgp_ABCB1_D2_like"/>
    <property type="match status" value="1"/>
</dbReference>
<evidence type="ECO:0000256" key="1">
    <source>
        <dbReference type="ARBA" id="ARBA00004141"/>
    </source>
</evidence>
<feature type="transmembrane region" description="Helical" evidence="15">
    <location>
        <begin position="351"/>
        <end position="373"/>
    </location>
</feature>
<dbReference type="InterPro" id="IPR011527">
    <property type="entry name" value="ABC1_TM_dom"/>
</dbReference>
<dbReference type="PANTHER" id="PTHR43394">
    <property type="entry name" value="ATP-DEPENDENT PERMEASE MDL1, MITOCHONDRIAL"/>
    <property type="match status" value="1"/>
</dbReference>
<dbReference type="FunFam" id="1.20.1560.10:FF:000214">
    <property type="entry name" value="Multidrug resistance protein homolog 49"/>
    <property type="match status" value="1"/>
</dbReference>
<evidence type="ECO:0000313" key="18">
    <source>
        <dbReference type="EMBL" id="KAG5677133.1"/>
    </source>
</evidence>
<dbReference type="FunFam" id="3.40.50.300:FF:001370">
    <property type="entry name" value="p-GlycoProtein related"/>
    <property type="match status" value="1"/>
</dbReference>
<dbReference type="EC" id="7.6.2.2" evidence="3"/>
<feature type="compositionally biased region" description="Acidic residues" evidence="14">
    <location>
        <begin position="717"/>
        <end position="735"/>
    </location>
</feature>
<keyword evidence="10 15" id="KW-1133">Transmembrane helix</keyword>
<keyword evidence="12" id="KW-0325">Glycoprotein</keyword>
<dbReference type="Pfam" id="PF00005">
    <property type="entry name" value="ABC_tran"/>
    <property type="match status" value="2"/>
</dbReference>
<dbReference type="GO" id="GO:0008559">
    <property type="term" value="F:ABC-type xenobiotic transporter activity"/>
    <property type="evidence" value="ECO:0007669"/>
    <property type="project" value="UniProtKB-EC"/>
</dbReference>
<dbReference type="GO" id="GO:0090374">
    <property type="term" value="P:oligopeptide export from mitochondrion"/>
    <property type="evidence" value="ECO:0007669"/>
    <property type="project" value="TreeGrafter"/>
</dbReference>
<evidence type="ECO:0000256" key="12">
    <source>
        <dbReference type="ARBA" id="ARBA00023180"/>
    </source>
</evidence>
<feature type="transmembrane region" description="Helical" evidence="15">
    <location>
        <begin position="385"/>
        <end position="404"/>
    </location>
</feature>
<keyword evidence="5 15" id="KW-0812">Transmembrane</keyword>
<dbReference type="InterPro" id="IPR003593">
    <property type="entry name" value="AAA+_ATPase"/>
</dbReference>
<protein>
    <recommendedName>
        <fullName evidence="3">ABC-type xenobiotic transporter</fullName>
        <ecNumber evidence="3">7.6.2.2</ecNumber>
    </recommendedName>
</protein>
<feature type="transmembrane region" description="Helical" evidence="15">
    <location>
        <begin position="904"/>
        <end position="925"/>
    </location>
</feature>
<dbReference type="FunFam" id="1.20.1560.10:FF:000009">
    <property type="entry name" value="ABC transporter B family member 1"/>
    <property type="match status" value="1"/>
</dbReference>
<keyword evidence="19" id="KW-1185">Reference proteome</keyword>
<dbReference type="Pfam" id="PF00664">
    <property type="entry name" value="ABC_membrane"/>
    <property type="match status" value="2"/>
</dbReference>
<feature type="domain" description="ABC transporter" evidence="16">
    <location>
        <begin position="1082"/>
        <end position="1320"/>
    </location>
</feature>
<feature type="region of interest" description="Disordered" evidence="14">
    <location>
        <begin position="687"/>
        <end position="735"/>
    </location>
</feature>
<dbReference type="Gene3D" id="3.40.50.300">
    <property type="entry name" value="P-loop containing nucleotide triphosphate hydrolases"/>
    <property type="match status" value="2"/>
</dbReference>
<evidence type="ECO:0000256" key="3">
    <source>
        <dbReference type="ARBA" id="ARBA00012191"/>
    </source>
</evidence>
<dbReference type="GO" id="GO:0016887">
    <property type="term" value="F:ATP hydrolysis activity"/>
    <property type="evidence" value="ECO:0007669"/>
    <property type="project" value="InterPro"/>
</dbReference>
<keyword evidence="4" id="KW-0813">Transport</keyword>
<dbReference type="GO" id="GO:0015421">
    <property type="term" value="F:ABC-type oligopeptide transporter activity"/>
    <property type="evidence" value="ECO:0007669"/>
    <property type="project" value="TreeGrafter"/>
</dbReference>
<dbReference type="GO" id="GO:0005524">
    <property type="term" value="F:ATP binding"/>
    <property type="evidence" value="ECO:0007669"/>
    <property type="project" value="UniProtKB-KW"/>
</dbReference>
<keyword evidence="8" id="KW-0067">ATP-binding</keyword>
<evidence type="ECO:0000259" key="16">
    <source>
        <dbReference type="PROSITE" id="PS50893"/>
    </source>
</evidence>
<evidence type="ECO:0000256" key="10">
    <source>
        <dbReference type="ARBA" id="ARBA00022989"/>
    </source>
</evidence>
<feature type="transmembrane region" description="Helical" evidence="15">
    <location>
        <begin position="800"/>
        <end position="828"/>
    </location>
</feature>
<dbReference type="SUPFAM" id="SSF52540">
    <property type="entry name" value="P-loop containing nucleoside triphosphate hydrolases"/>
    <property type="match status" value="2"/>
</dbReference>
<sequence length="1324" mass="146452">MSLLEETYKSIDPEGQINFAFDDREVKNSLNHKNIINLNDGNSKNNTKKNAIGVLNAKFTKNRTTQVSKKNQLNSLSYWKLFRFATKFEIFMMFLGIICASIASLGLPYGMILYGEFTTILVDREIAKGTSTKTNILSIFGGGQILTNASEQEIYDATLEDSAAFGIGCFVGSFLQLIFAAFSINILNYVAQKQITKIRKLFLKSVLRQDMTWYDLNTSENFAVRMTEDLDKLREGIGEKLSIFIYLLMSFVISVVFSFIYGWKLTLVILSCAPIIIISTAVVARMQSTLTEKELKAYSRAGTVAEEVLGSIRTVVAFGGESKELARFQERLAPAEKHGKKKGIYSGGGGGIMWLIIYCCYALAFWYGISLILEDRDKIDKDYTPAVLIIVLFGVLAGAQNLGFTAPYIEAFSTACGSAAAIFNVIDRIPEIDSLSDSGKKPRSIKGNIKFENVVFRYPAREDVQVLNGLNLEIEAGKNVALVGPSGCGKSTCLQLIQHLYNPLKGSVTIDGIKIPELNTQHLRSFIGVVGQEPVLFATTISQNIRYGNPDVTQDEIEKAARIANCHQFIMKLPNGYETKIGERGAQLSGGQKQRIAIARALVRNPKILLLDEATSALDPTSEKRVQDALERASKGRTTLVVSHRLSTITNCDKIVFINKGLVVEEGTHTQLMEKKGLYFDLVNANNSSNTKENQETKTPKSKRRSRLSSMRSQNTDSEDEAESDDEKQEEEEITEEDKKKVSFLYLMKMNAKEWPYILTGVIASFVVGASFPVFAVLFGEMYGILSDDDPEDIQRQANFYSLLFLVLGLATGIGTFMQTYMFTFAGVRLTSRLRTMTFKSMMRQEMGWFDDSRNAVGALCARLAGDCAGVQGATGSRIGSIVQAASVIVIGIGVSFFYNYKMTLVACVTIPIVLTGIVMEARLVEKSNVKEKQAIENATKMAVEAISNIRTVASLGQEPHIIERYTKEIDEVHVYCQKKSRFRGFVFGLGQTVPLMGYGLSLWYGGTLVAKREMPYENVIKVGEALIFGSWMLGQALAYAPNVNGAIISASRIKKVLERVPKISNPFVSSGTNYESINGNIVYKDVDFRYPTRATVPVLEGLNLEIKKGQTVALVGPSGCGKSTCMQLLLRYYDPDGGKVELGQIATTDFPIDRIRSKMGLVSQEPILFDRTIAENIAYGDNEREIPMIEIIEAAKNANIHEFVSKLPKGYDTSLGSKGAQLSGGQKQRIAIARALVRNPQILLLDEATSALDTQSEKIVQAALDKARNGRTCITIAHRLTTVQNADLIYVLENGEVVEKGTHEELMNKGKKYAKLYEMQQVN</sequence>
<evidence type="ECO:0000256" key="15">
    <source>
        <dbReference type="SAM" id="Phobius"/>
    </source>
</evidence>
<dbReference type="CDD" id="cd03249">
    <property type="entry name" value="ABC_MTABC3_MDL1_MDL2"/>
    <property type="match status" value="2"/>
</dbReference>
<evidence type="ECO:0000256" key="6">
    <source>
        <dbReference type="ARBA" id="ARBA00022737"/>
    </source>
</evidence>
<dbReference type="PROSITE" id="PS00211">
    <property type="entry name" value="ABC_TRANSPORTER_1"/>
    <property type="match status" value="2"/>
</dbReference>
<dbReference type="PROSITE" id="PS50893">
    <property type="entry name" value="ABC_TRANSPORTER_2"/>
    <property type="match status" value="2"/>
</dbReference>
<evidence type="ECO:0000256" key="4">
    <source>
        <dbReference type="ARBA" id="ARBA00022448"/>
    </source>
</evidence>
<dbReference type="GO" id="GO:0017085">
    <property type="term" value="P:response to insecticide"/>
    <property type="evidence" value="ECO:0007669"/>
    <property type="project" value="UniProtKB-ARBA"/>
</dbReference>
<comment type="caution">
    <text evidence="18">The sequence shown here is derived from an EMBL/GenBank/DDBJ whole genome shotgun (WGS) entry which is preliminary data.</text>
</comment>
<dbReference type="InterPro" id="IPR039421">
    <property type="entry name" value="Type_1_exporter"/>
</dbReference>
<dbReference type="GO" id="GO:0097254">
    <property type="term" value="P:renal tubular secretion"/>
    <property type="evidence" value="ECO:0007669"/>
    <property type="project" value="UniProtKB-ARBA"/>
</dbReference>